<feature type="non-terminal residue" evidence="3">
    <location>
        <position position="1"/>
    </location>
</feature>
<sequence>MFRNSDMLFLVPPRKLSAAAQLRLSCSLSSSPCSLALAVSFASHRILCLSLFLHPRRKPPRSFLAAAGGIRDACYISSHGVKSSGLFLLPRLMLQRPPSSSSAQCPSARSARHVVVHSSVLIHLPTSSRMADHFALMTGRLLTEATLRSAIHDAAVVDVPSTTAGYDQPDLSSVPENVHLRKPKSGVMVECRICQEEGDEAYMETPCCCKGSLKASFLCFFVLSFTLTMYASSGGVMRRETPFVRYACRRPGERPENRSSSYDQTTDPADGMSSIDTQNFNPKGVIYCRVVAIALMALLVLRDAISLFLSGTQVYSMELITLLMFRTAGIVIPVYIILLTVTALLHRCNQQQTVDRSSVSESGGAGGLQPTPPYEQHIINMR</sequence>
<dbReference type="PANTHER" id="PTHR23012:SF163">
    <property type="entry name" value="PROTEIN BINDING PROTEIN"/>
    <property type="match status" value="1"/>
</dbReference>
<reference evidence="3 4" key="1">
    <citation type="journal article" date="2019" name="Sci. Rep.">
        <title>A high-quality genome of Eragrostis curvula grass provides insights into Poaceae evolution and supports new strategies to enhance forage quality.</title>
        <authorList>
            <person name="Carballo J."/>
            <person name="Santos B.A.C.M."/>
            <person name="Zappacosta D."/>
            <person name="Garbus I."/>
            <person name="Selva J.P."/>
            <person name="Gallo C.A."/>
            <person name="Diaz A."/>
            <person name="Albertini E."/>
            <person name="Caccamo M."/>
            <person name="Echenique V."/>
        </authorList>
    </citation>
    <scope>NUCLEOTIDE SEQUENCE [LARGE SCALE GENOMIC DNA]</scope>
    <source>
        <strain evidence="4">cv. Victoria</strain>
        <tissue evidence="3">Leaf</tissue>
    </source>
</reference>
<keyword evidence="2" id="KW-1133">Transmembrane helix</keyword>
<evidence type="ECO:0000256" key="1">
    <source>
        <dbReference type="SAM" id="MobiDB-lite"/>
    </source>
</evidence>
<dbReference type="GO" id="GO:0016567">
    <property type="term" value="P:protein ubiquitination"/>
    <property type="evidence" value="ECO:0007669"/>
    <property type="project" value="TreeGrafter"/>
</dbReference>
<feature type="region of interest" description="Disordered" evidence="1">
    <location>
        <begin position="250"/>
        <end position="274"/>
    </location>
</feature>
<keyword evidence="2" id="KW-0472">Membrane</keyword>
<dbReference type="Gramene" id="TVU35477">
    <property type="protein sequence ID" value="TVU35477"/>
    <property type="gene ID" value="EJB05_17368"/>
</dbReference>
<dbReference type="GO" id="GO:0004842">
    <property type="term" value="F:ubiquitin-protein transferase activity"/>
    <property type="evidence" value="ECO:0007669"/>
    <property type="project" value="TreeGrafter"/>
</dbReference>
<dbReference type="InterPro" id="IPR022143">
    <property type="entry name" value="DUF3675"/>
</dbReference>
<name>A0A5J9VIW3_9POAL</name>
<organism evidence="3 4">
    <name type="scientific">Eragrostis curvula</name>
    <name type="common">weeping love grass</name>
    <dbReference type="NCBI Taxonomy" id="38414"/>
    <lineage>
        <taxon>Eukaryota</taxon>
        <taxon>Viridiplantae</taxon>
        <taxon>Streptophyta</taxon>
        <taxon>Embryophyta</taxon>
        <taxon>Tracheophyta</taxon>
        <taxon>Spermatophyta</taxon>
        <taxon>Magnoliopsida</taxon>
        <taxon>Liliopsida</taxon>
        <taxon>Poales</taxon>
        <taxon>Poaceae</taxon>
        <taxon>PACMAD clade</taxon>
        <taxon>Chloridoideae</taxon>
        <taxon>Eragrostideae</taxon>
        <taxon>Eragrostidinae</taxon>
        <taxon>Eragrostis</taxon>
    </lineage>
</organism>
<dbReference type="GO" id="GO:0016020">
    <property type="term" value="C:membrane"/>
    <property type="evidence" value="ECO:0007669"/>
    <property type="project" value="TreeGrafter"/>
</dbReference>
<feature type="transmembrane region" description="Helical" evidence="2">
    <location>
        <begin position="323"/>
        <end position="346"/>
    </location>
</feature>
<comment type="caution">
    <text evidence="3">The sequence shown here is derived from an EMBL/GenBank/DDBJ whole genome shotgun (WGS) entry which is preliminary data.</text>
</comment>
<dbReference type="EMBL" id="RWGY01000009">
    <property type="protein sequence ID" value="TVU35477.1"/>
    <property type="molecule type" value="Genomic_DNA"/>
</dbReference>
<dbReference type="AlphaFoldDB" id="A0A5J9VIW3"/>
<gene>
    <name evidence="3" type="ORF">EJB05_17368</name>
</gene>
<dbReference type="OrthoDB" id="273089at2759"/>
<keyword evidence="4" id="KW-1185">Reference proteome</keyword>
<dbReference type="InterPro" id="IPR033275">
    <property type="entry name" value="MARCH-like"/>
</dbReference>
<evidence type="ECO:0000313" key="4">
    <source>
        <dbReference type="Proteomes" id="UP000324897"/>
    </source>
</evidence>
<feature type="transmembrane region" description="Helical" evidence="2">
    <location>
        <begin position="215"/>
        <end position="236"/>
    </location>
</feature>
<dbReference type="Pfam" id="PF12428">
    <property type="entry name" value="DUF3675"/>
    <property type="match status" value="1"/>
</dbReference>
<accession>A0A5J9VIW3</accession>
<dbReference type="PANTHER" id="PTHR23012">
    <property type="entry name" value="RING/FYVE/PHD ZINC FINGER DOMAIN-CONTAINING"/>
    <property type="match status" value="1"/>
</dbReference>
<feature type="transmembrane region" description="Helical" evidence="2">
    <location>
        <begin position="286"/>
        <end position="311"/>
    </location>
</feature>
<proteinExistence type="predicted"/>
<evidence type="ECO:0000256" key="2">
    <source>
        <dbReference type="SAM" id="Phobius"/>
    </source>
</evidence>
<feature type="compositionally biased region" description="Polar residues" evidence="1">
    <location>
        <begin position="258"/>
        <end position="267"/>
    </location>
</feature>
<keyword evidence="2" id="KW-0812">Transmembrane</keyword>
<evidence type="ECO:0000313" key="3">
    <source>
        <dbReference type="EMBL" id="TVU35477.1"/>
    </source>
</evidence>
<protein>
    <recommendedName>
        <fullName evidence="5">RING-CH-type domain-containing protein</fullName>
    </recommendedName>
</protein>
<evidence type="ECO:0008006" key="5">
    <source>
        <dbReference type="Google" id="ProtNLM"/>
    </source>
</evidence>
<dbReference type="Proteomes" id="UP000324897">
    <property type="component" value="Unassembled WGS sequence"/>
</dbReference>